<dbReference type="Proteomes" id="UP000305792">
    <property type="component" value="Unassembled WGS sequence"/>
</dbReference>
<organism evidence="2 3">
    <name type="scientific">Glycomyces paridis</name>
    <dbReference type="NCBI Taxonomy" id="2126555"/>
    <lineage>
        <taxon>Bacteria</taxon>
        <taxon>Bacillati</taxon>
        <taxon>Actinomycetota</taxon>
        <taxon>Actinomycetes</taxon>
        <taxon>Glycomycetales</taxon>
        <taxon>Glycomycetaceae</taxon>
        <taxon>Glycomyces</taxon>
    </lineage>
</organism>
<keyword evidence="3" id="KW-1185">Reference proteome</keyword>
<evidence type="ECO:0000256" key="1">
    <source>
        <dbReference type="SAM" id="MobiDB-lite"/>
    </source>
</evidence>
<reference evidence="2 3" key="1">
    <citation type="journal article" date="2018" name="Int. J. Syst. Evol. Microbiol.">
        <title>Glycomyces paridis sp. nov., isolated from the medicinal plant Paris polyphylla.</title>
        <authorList>
            <person name="Fang X.M."/>
            <person name="Bai J.L."/>
            <person name="Su J."/>
            <person name="Zhao L.L."/>
            <person name="Liu H.Y."/>
            <person name="Ma B.P."/>
            <person name="Zhang Y.Q."/>
            <person name="Yu L.Y."/>
        </authorList>
    </citation>
    <scope>NUCLEOTIDE SEQUENCE [LARGE SCALE GENOMIC DNA]</scope>
    <source>
        <strain evidence="2 3">CPCC 204357</strain>
    </source>
</reference>
<sequence>MALLLGCQPNEEPDDPEGTASEWGTETPTDDELYSLDVTKDEVCPEADKVESLPRADSYTVDRMPFGTEADQSDGYTGISCRYGVRVNTPEYERVEDAYVYVLVNLTIQEEPFEVPEPMEIDYEPLSYFDDWNVVYWDLQEGEYASVCASEQNPIFDVGDRYDCGATGPFQYAQTVLDADSRNLRLHLRAEFCTPEATVSDADREVLAAVMSEVAALMTEAVPLVER</sequence>
<dbReference type="AlphaFoldDB" id="A0A4S8PKY9"/>
<evidence type="ECO:0000313" key="3">
    <source>
        <dbReference type="Proteomes" id="UP000305792"/>
    </source>
</evidence>
<name>A0A4S8PKY9_9ACTN</name>
<proteinExistence type="predicted"/>
<feature type="region of interest" description="Disordered" evidence="1">
    <location>
        <begin position="1"/>
        <end position="32"/>
    </location>
</feature>
<comment type="caution">
    <text evidence="2">The sequence shown here is derived from an EMBL/GenBank/DDBJ whole genome shotgun (WGS) entry which is preliminary data.</text>
</comment>
<dbReference type="RefSeq" id="WP_136529115.1">
    <property type="nucleotide sequence ID" value="NZ_STGX01000004.1"/>
</dbReference>
<protein>
    <recommendedName>
        <fullName evidence="4">DUF3558 domain-containing protein</fullName>
    </recommendedName>
</protein>
<evidence type="ECO:0008006" key="4">
    <source>
        <dbReference type="Google" id="ProtNLM"/>
    </source>
</evidence>
<evidence type="ECO:0000313" key="2">
    <source>
        <dbReference type="EMBL" id="THV30242.1"/>
    </source>
</evidence>
<dbReference type="EMBL" id="STGX01000004">
    <property type="protein sequence ID" value="THV30242.1"/>
    <property type="molecule type" value="Genomic_DNA"/>
</dbReference>
<gene>
    <name evidence="2" type="ORF">E9998_07705</name>
</gene>
<accession>A0A4S8PKY9</accession>